<dbReference type="GO" id="GO:0035869">
    <property type="term" value="C:ciliary transition zone"/>
    <property type="evidence" value="ECO:0007669"/>
    <property type="project" value="TreeGrafter"/>
</dbReference>
<protein>
    <recommendedName>
        <fullName evidence="10">Transmembrane protein 80</fullName>
    </recommendedName>
</protein>
<feature type="transmembrane region" description="Helical" evidence="7">
    <location>
        <begin position="85"/>
        <end position="109"/>
    </location>
</feature>
<name>A0A226MLD8_CALSU</name>
<evidence type="ECO:0008006" key="10">
    <source>
        <dbReference type="Google" id="ProtNLM"/>
    </source>
</evidence>
<dbReference type="GO" id="GO:1905515">
    <property type="term" value="P:non-motile cilium assembly"/>
    <property type="evidence" value="ECO:0007669"/>
    <property type="project" value="TreeGrafter"/>
</dbReference>
<evidence type="ECO:0000256" key="5">
    <source>
        <dbReference type="ARBA" id="ARBA00023136"/>
    </source>
</evidence>
<dbReference type="PANTHER" id="PTHR13531:SF8">
    <property type="entry name" value="TRANSMEMBRANE PROTEIN 80"/>
    <property type="match status" value="1"/>
</dbReference>
<evidence type="ECO:0000256" key="3">
    <source>
        <dbReference type="ARBA" id="ARBA00022692"/>
    </source>
</evidence>
<keyword evidence="6" id="KW-0966">Cell projection</keyword>
<proteinExistence type="predicted"/>
<feature type="transmembrane region" description="Helical" evidence="7">
    <location>
        <begin position="115"/>
        <end position="140"/>
    </location>
</feature>
<comment type="subcellular location">
    <subcellularLocation>
        <location evidence="1">Cell projection</location>
        <location evidence="1">Cilium</location>
    </subcellularLocation>
    <subcellularLocation>
        <location evidence="2">Membrane</location>
        <topology evidence="2">Multi-pass membrane protein</topology>
    </subcellularLocation>
</comment>
<feature type="transmembrane region" description="Helical" evidence="7">
    <location>
        <begin position="21"/>
        <end position="41"/>
    </location>
</feature>
<evidence type="ECO:0000313" key="8">
    <source>
        <dbReference type="EMBL" id="OXB56115.1"/>
    </source>
</evidence>
<dbReference type="Proteomes" id="UP000198323">
    <property type="component" value="Unassembled WGS sequence"/>
</dbReference>
<keyword evidence="9" id="KW-1185">Reference proteome</keyword>
<accession>A0A226MLD8</accession>
<keyword evidence="3 7" id="KW-0812">Transmembrane</keyword>
<feature type="transmembrane region" description="Helical" evidence="7">
    <location>
        <begin position="53"/>
        <end position="73"/>
    </location>
</feature>
<keyword evidence="4 7" id="KW-1133">Transmembrane helix</keyword>
<evidence type="ECO:0000256" key="4">
    <source>
        <dbReference type="ARBA" id="ARBA00022989"/>
    </source>
</evidence>
<organism evidence="8 9">
    <name type="scientific">Callipepla squamata</name>
    <name type="common">Scaled quail</name>
    <dbReference type="NCBI Taxonomy" id="9009"/>
    <lineage>
        <taxon>Eukaryota</taxon>
        <taxon>Metazoa</taxon>
        <taxon>Chordata</taxon>
        <taxon>Craniata</taxon>
        <taxon>Vertebrata</taxon>
        <taxon>Euteleostomi</taxon>
        <taxon>Archelosauria</taxon>
        <taxon>Archosauria</taxon>
        <taxon>Dinosauria</taxon>
        <taxon>Saurischia</taxon>
        <taxon>Theropoda</taxon>
        <taxon>Coelurosauria</taxon>
        <taxon>Aves</taxon>
        <taxon>Neognathae</taxon>
        <taxon>Galloanserae</taxon>
        <taxon>Galliformes</taxon>
        <taxon>Odontophoridae</taxon>
        <taxon>Callipepla</taxon>
    </lineage>
</organism>
<dbReference type="InterPro" id="IPR019184">
    <property type="entry name" value="Uncharacterised_TM-17"/>
</dbReference>
<keyword evidence="5 7" id="KW-0472">Membrane</keyword>
<dbReference type="GO" id="GO:0016020">
    <property type="term" value="C:membrane"/>
    <property type="evidence" value="ECO:0007669"/>
    <property type="project" value="UniProtKB-SubCell"/>
</dbReference>
<dbReference type="PANTHER" id="PTHR13531">
    <property type="entry name" value="GEO07735P1-RELATED-RELATED"/>
    <property type="match status" value="1"/>
</dbReference>
<dbReference type="STRING" id="9009.A0A226MLD8"/>
<evidence type="ECO:0000256" key="7">
    <source>
        <dbReference type="SAM" id="Phobius"/>
    </source>
</evidence>
<evidence type="ECO:0000256" key="1">
    <source>
        <dbReference type="ARBA" id="ARBA00004138"/>
    </source>
</evidence>
<evidence type="ECO:0000256" key="2">
    <source>
        <dbReference type="ARBA" id="ARBA00004141"/>
    </source>
</evidence>
<dbReference type="EMBL" id="MCFN01000671">
    <property type="protein sequence ID" value="OXB56115.1"/>
    <property type="molecule type" value="Genomic_DNA"/>
</dbReference>
<sequence length="141" mass="15821">MGREILNNSFQLSSIPLQLLFYINQFYYIFYFTVTLTMIAYKSHVFSYPDQFLTPDLALLCIMAALEALRLYLGSRGNLAEDEGPLGLSLAITIGSILLSVYFLVWQTYVLKLDVIMNSVLLLMYGLESVLQVSTIAAVVG</sequence>
<evidence type="ECO:0000313" key="9">
    <source>
        <dbReference type="Proteomes" id="UP000198323"/>
    </source>
</evidence>
<comment type="caution">
    <text evidence="8">The sequence shown here is derived from an EMBL/GenBank/DDBJ whole genome shotgun (WGS) entry which is preliminary data.</text>
</comment>
<gene>
    <name evidence="8" type="ORF">ASZ78_011699</name>
</gene>
<dbReference type="Pfam" id="PF09799">
    <property type="entry name" value="Transmemb_17"/>
    <property type="match status" value="1"/>
</dbReference>
<evidence type="ECO:0000256" key="6">
    <source>
        <dbReference type="ARBA" id="ARBA00023273"/>
    </source>
</evidence>
<dbReference type="AlphaFoldDB" id="A0A226MLD8"/>
<dbReference type="OrthoDB" id="262535at2759"/>
<reference evidence="8 9" key="1">
    <citation type="submission" date="2016-07" db="EMBL/GenBank/DDBJ databases">
        <title>Disparate Historic Effective Population Sizes Predicted by Modern Levels of Genome Diversity for the Scaled Quail (Callipepla squamata) and the Northern Bobwhite (Colinus virginianus): Inferences from First and Second Generation Draft Genome Assemblies for Sympatric New World Quail.</title>
        <authorList>
            <person name="Oldeschulte D.L."/>
            <person name="Halley Y.A."/>
            <person name="Bhattarai E.K."/>
            <person name="Brashear W.A."/>
            <person name="Hill J."/>
            <person name="Metz R.P."/>
            <person name="Johnson C.D."/>
            <person name="Rollins D."/>
            <person name="Peterson M.J."/>
            <person name="Bickhart D.M."/>
            <person name="Decker J.E."/>
            <person name="Seabury C.M."/>
        </authorList>
    </citation>
    <scope>NUCLEOTIDE SEQUENCE [LARGE SCALE GENOMIC DNA]</scope>
    <source>
        <strain evidence="8 9">Texas</strain>
        <tissue evidence="8">Leg muscle</tissue>
    </source>
</reference>